<organism evidence="2">
    <name type="scientific">Ignavibacterium album</name>
    <dbReference type="NCBI Taxonomy" id="591197"/>
    <lineage>
        <taxon>Bacteria</taxon>
        <taxon>Pseudomonadati</taxon>
        <taxon>Ignavibacteriota</taxon>
        <taxon>Ignavibacteria</taxon>
        <taxon>Ignavibacteriales</taxon>
        <taxon>Ignavibacteriaceae</taxon>
        <taxon>Ignavibacterium</taxon>
    </lineage>
</organism>
<protein>
    <submittedName>
        <fullName evidence="2">Uncharacterized protein</fullName>
    </submittedName>
</protein>
<feature type="transmembrane region" description="Helical" evidence="1">
    <location>
        <begin position="131"/>
        <end position="150"/>
    </location>
</feature>
<sequence>MNFERAKKKISLRELWNNVDFSKPSTWGLITANLSVIFYAFIDNLTATEVLWMYWIQSVIIGAFNFFRIIRLKKFSTEGFKQNGKAVTPTQAAKVSTAIFFLFHYGFFHIVYGVFLATFPVILNEEKNTGILYLLFPSIVFLINYGIEFYKEQTITTDEVPNLGTLMFMPYLRIIPMHLTIIFGGFMAAAGSFAGIKTSLAVILLLMGLKTFVDLITHSVNPLTGLKTPETT</sequence>
<keyword evidence="1" id="KW-0812">Transmembrane</keyword>
<evidence type="ECO:0000313" key="2">
    <source>
        <dbReference type="EMBL" id="HGT47339.1"/>
    </source>
</evidence>
<feature type="transmembrane region" description="Helical" evidence="1">
    <location>
        <begin position="92"/>
        <end position="119"/>
    </location>
</feature>
<reference evidence="2" key="1">
    <citation type="journal article" date="2020" name="mSystems">
        <title>Genome- and Community-Level Interaction Insights into Carbon Utilization and Element Cycling Functions of Hydrothermarchaeota in Hydrothermal Sediment.</title>
        <authorList>
            <person name="Zhou Z."/>
            <person name="Liu Y."/>
            <person name="Xu W."/>
            <person name="Pan J."/>
            <person name="Luo Z.H."/>
            <person name="Li M."/>
        </authorList>
    </citation>
    <scope>NUCLEOTIDE SEQUENCE [LARGE SCALE GENOMIC DNA]</scope>
    <source>
        <strain evidence="2">SpSt-500</strain>
    </source>
</reference>
<dbReference type="InterPro" id="IPR045466">
    <property type="entry name" value="DUF6498"/>
</dbReference>
<keyword evidence="1" id="KW-0472">Membrane</keyword>
<comment type="caution">
    <text evidence="2">The sequence shown here is derived from an EMBL/GenBank/DDBJ whole genome shotgun (WGS) entry which is preliminary data.</text>
</comment>
<feature type="transmembrane region" description="Helical" evidence="1">
    <location>
        <begin position="54"/>
        <end position="71"/>
    </location>
</feature>
<accession>A0A832DJT0</accession>
<name>A0A832DJT0_9BACT</name>
<proteinExistence type="predicted"/>
<evidence type="ECO:0000256" key="1">
    <source>
        <dbReference type="SAM" id="Phobius"/>
    </source>
</evidence>
<gene>
    <name evidence="2" type="ORF">ENS56_04850</name>
</gene>
<feature type="transmembrane region" description="Helical" evidence="1">
    <location>
        <begin position="171"/>
        <end position="194"/>
    </location>
</feature>
<keyword evidence="1" id="KW-1133">Transmembrane helix</keyword>
<dbReference type="EMBL" id="DSVI01000005">
    <property type="protein sequence ID" value="HGT47339.1"/>
    <property type="molecule type" value="Genomic_DNA"/>
</dbReference>
<dbReference type="AlphaFoldDB" id="A0A832DJT0"/>
<dbReference type="Pfam" id="PF20108">
    <property type="entry name" value="DUF6498"/>
    <property type="match status" value="1"/>
</dbReference>